<feature type="chain" id="PRO_5047139212" description="Membrane-anchored protein" evidence="1">
    <location>
        <begin position="32"/>
        <end position="262"/>
    </location>
</feature>
<evidence type="ECO:0000256" key="1">
    <source>
        <dbReference type="SAM" id="SignalP"/>
    </source>
</evidence>
<dbReference type="Proteomes" id="UP001230207">
    <property type="component" value="Unassembled WGS sequence"/>
</dbReference>
<name>A0ABU0BXD7_9HYPH</name>
<reference evidence="2 3" key="1">
    <citation type="submission" date="2023-07" db="EMBL/GenBank/DDBJ databases">
        <title>Genomic Encyclopedia of Type Strains, Phase IV (KMG-IV): sequencing the most valuable type-strain genomes for metagenomic binning, comparative biology and taxonomic classification.</title>
        <authorList>
            <person name="Goeker M."/>
        </authorList>
    </citation>
    <scope>NUCLEOTIDE SEQUENCE [LARGE SCALE GENOMIC DNA]</scope>
    <source>
        <strain evidence="2 3">DSM 1112</strain>
    </source>
</reference>
<dbReference type="RefSeq" id="WP_307235123.1">
    <property type="nucleotide sequence ID" value="NZ_JAUSVF010000003.1"/>
</dbReference>
<proteinExistence type="predicted"/>
<accession>A0ABU0BXD7</accession>
<keyword evidence="1" id="KW-0732">Signal</keyword>
<feature type="signal peptide" evidence="1">
    <location>
        <begin position="1"/>
        <end position="31"/>
    </location>
</feature>
<keyword evidence="3" id="KW-1185">Reference proteome</keyword>
<evidence type="ECO:0000313" key="3">
    <source>
        <dbReference type="Proteomes" id="UP001230207"/>
    </source>
</evidence>
<sequence>MENTSLFRFRHLAALNLALGFLILSSGSASAGWYQITNFEGTVGGAPVHLSIQRFDKLNGKSDTHVVGSYYFDDHRVPLRLNGAQLSDGTLTLCESDPVSKVQEVVKPDCTFSLVTLDSRLSGAWKSATKAVDVQLYEVGQLDNTAGEDISGRVEIPMWYATSKVMFVGVYKKSDACEKIVMTEVKTVSIRDGKTLRNTLLAQAEKEADDNGLACEAGLLMTEIYSNLDAGDTAASVAIHYGGGKMGYDAIVLLGKVLTGRD</sequence>
<gene>
    <name evidence="2" type="ORF">QO002_005138</name>
</gene>
<comment type="caution">
    <text evidence="2">The sequence shown here is derived from an EMBL/GenBank/DDBJ whole genome shotgun (WGS) entry which is preliminary data.</text>
</comment>
<organism evidence="2 3">
    <name type="scientific">Pararhizobium capsulatum DSM 1112</name>
    <dbReference type="NCBI Taxonomy" id="1121113"/>
    <lineage>
        <taxon>Bacteria</taxon>
        <taxon>Pseudomonadati</taxon>
        <taxon>Pseudomonadota</taxon>
        <taxon>Alphaproteobacteria</taxon>
        <taxon>Hyphomicrobiales</taxon>
        <taxon>Rhizobiaceae</taxon>
        <taxon>Rhizobium/Agrobacterium group</taxon>
        <taxon>Pararhizobium</taxon>
    </lineage>
</organism>
<dbReference type="EMBL" id="JAUSVF010000003">
    <property type="protein sequence ID" value="MDQ0322932.1"/>
    <property type="molecule type" value="Genomic_DNA"/>
</dbReference>
<protein>
    <recommendedName>
        <fullName evidence="4">Membrane-anchored protein</fullName>
    </recommendedName>
</protein>
<evidence type="ECO:0008006" key="4">
    <source>
        <dbReference type="Google" id="ProtNLM"/>
    </source>
</evidence>
<evidence type="ECO:0000313" key="2">
    <source>
        <dbReference type="EMBL" id="MDQ0322932.1"/>
    </source>
</evidence>